<feature type="compositionally biased region" description="Polar residues" evidence="1">
    <location>
        <begin position="144"/>
        <end position="156"/>
    </location>
</feature>
<feature type="chain" id="PRO_5034630108" evidence="2">
    <location>
        <begin position="18"/>
        <end position="252"/>
    </location>
</feature>
<dbReference type="Proteomes" id="UP000694560">
    <property type="component" value="Unplaced"/>
</dbReference>
<protein>
    <submittedName>
        <fullName evidence="3">Uncharacterized protein</fullName>
    </submittedName>
</protein>
<keyword evidence="2" id="KW-0732">Signal</keyword>
<feature type="region of interest" description="Disordered" evidence="1">
    <location>
        <begin position="106"/>
        <end position="227"/>
    </location>
</feature>
<evidence type="ECO:0000313" key="4">
    <source>
        <dbReference type="Proteomes" id="UP000694560"/>
    </source>
</evidence>
<feature type="signal peptide" evidence="2">
    <location>
        <begin position="1"/>
        <end position="17"/>
    </location>
</feature>
<evidence type="ECO:0000256" key="1">
    <source>
        <dbReference type="SAM" id="MobiDB-lite"/>
    </source>
</evidence>
<organism evidence="3 4">
    <name type="scientific">Malurus cyaneus samueli</name>
    <dbReference type="NCBI Taxonomy" id="2593467"/>
    <lineage>
        <taxon>Eukaryota</taxon>
        <taxon>Metazoa</taxon>
        <taxon>Chordata</taxon>
        <taxon>Craniata</taxon>
        <taxon>Vertebrata</taxon>
        <taxon>Euteleostomi</taxon>
        <taxon>Archelosauria</taxon>
        <taxon>Archosauria</taxon>
        <taxon>Dinosauria</taxon>
        <taxon>Saurischia</taxon>
        <taxon>Theropoda</taxon>
        <taxon>Coelurosauria</taxon>
        <taxon>Aves</taxon>
        <taxon>Neognathae</taxon>
        <taxon>Neoaves</taxon>
        <taxon>Telluraves</taxon>
        <taxon>Australaves</taxon>
        <taxon>Passeriformes</taxon>
        <taxon>Meliphagoidea</taxon>
        <taxon>Maluridae</taxon>
        <taxon>Malurus</taxon>
    </lineage>
</organism>
<evidence type="ECO:0000256" key="2">
    <source>
        <dbReference type="SAM" id="SignalP"/>
    </source>
</evidence>
<feature type="compositionally biased region" description="Basic and acidic residues" evidence="1">
    <location>
        <begin position="159"/>
        <end position="175"/>
    </location>
</feature>
<reference evidence="3" key="2">
    <citation type="submission" date="2025-09" db="UniProtKB">
        <authorList>
            <consortium name="Ensembl"/>
        </authorList>
    </citation>
    <scope>IDENTIFICATION</scope>
</reference>
<name>A0A8C5TTM7_9PASS</name>
<feature type="compositionally biased region" description="Polar residues" evidence="1">
    <location>
        <begin position="106"/>
        <end position="129"/>
    </location>
</feature>
<reference evidence="3" key="1">
    <citation type="submission" date="2025-08" db="UniProtKB">
        <authorList>
            <consortium name="Ensembl"/>
        </authorList>
    </citation>
    <scope>IDENTIFICATION</scope>
</reference>
<evidence type="ECO:0000313" key="3">
    <source>
        <dbReference type="Ensembl" id="ENSMCSP00000012891.1"/>
    </source>
</evidence>
<keyword evidence="4" id="KW-1185">Reference proteome</keyword>
<proteinExistence type="predicted"/>
<feature type="compositionally biased region" description="Basic and acidic residues" evidence="1">
    <location>
        <begin position="197"/>
        <end position="223"/>
    </location>
</feature>
<dbReference type="AlphaFoldDB" id="A0A8C5TTM7"/>
<dbReference type="Ensembl" id="ENSMCST00000013227.1">
    <property type="protein sequence ID" value="ENSMCSP00000012891.1"/>
    <property type="gene ID" value="ENSMCSG00000009139.1"/>
</dbReference>
<accession>A0A8C5TTM7</accession>
<sequence>MTANLAFFLVIMSRVFSSLFSNYFLPGCCNYWHRLASSQWMKQRRLASLQRWMGTPVELLLQRCQALHKGELSKKHEFGAAAPCWAVSIAEEGLWMLLRLQQSSCDRAGTGQSPAGTGQSPAGTGQSPLGQDRARWDRTEPAGTGQSPAGTGQSPLGQDRARLGQDRARWDRREPAGTGQSPAGTGESPAGTGQKPGWDRTEPGWDRTEPGWDRTEPGWDRTEPGCAPGIALLGDPCPALPSCAPALPSLVS</sequence>